<dbReference type="GO" id="GO:0003677">
    <property type="term" value="F:DNA binding"/>
    <property type="evidence" value="ECO:0007669"/>
    <property type="project" value="InterPro"/>
</dbReference>
<dbReference type="Pfam" id="PF23639">
    <property type="entry name" value="DUF7146"/>
    <property type="match status" value="1"/>
</dbReference>
<proteinExistence type="predicted"/>
<dbReference type="GO" id="GO:0000428">
    <property type="term" value="C:DNA-directed RNA polymerase complex"/>
    <property type="evidence" value="ECO:0007669"/>
    <property type="project" value="UniProtKB-KW"/>
</dbReference>
<feature type="domain" description="DUF7146" evidence="8">
    <location>
        <begin position="133"/>
        <end position="233"/>
    </location>
</feature>
<name>A0A1H7GDS3_9HYPH</name>
<dbReference type="InterPro" id="IPR055570">
    <property type="entry name" value="DUF7146"/>
</dbReference>
<dbReference type="EMBL" id="FOAN01000001">
    <property type="protein sequence ID" value="SEK36184.1"/>
    <property type="molecule type" value="Genomic_DNA"/>
</dbReference>
<sequence length="378" mass="42642">MTARRWKIAEVKALLQERIEELCERLIPTGQHKTGYYLARNPHRDDKKPSLVIATTKREPGAWKDWGAETYRGDVLDLIQFVERLTDTRAAMKWALGWLGKEDVDPEQFRRVTYKAIQGRQRKAEDEMKRLKKDRGRALGMWLAARKDFQPEADRYFRARHLDLSRLPKWPGAIRFEPKMPYSQLAVRDQRGGIVRPAPELPCITTLLTDRDNLNGALHRIYLNVDCTDKVDLGLDPKGEAYPPRLCWPAYSGFVGRIWNGDGDMPIRDAIKHGVVNDLVICEGVEDALAVAISEPSMRVWAAISLSNLAHCYIDLPCIGDVFVWADNDWGKPQAMKALDAALAALKTRAVGRRIEVVRAPGARNGSGPKDANDLIGA</sequence>
<dbReference type="SUPFAM" id="SSF57783">
    <property type="entry name" value="Zinc beta-ribbon"/>
    <property type="match status" value="1"/>
</dbReference>
<dbReference type="AlphaFoldDB" id="A0A1H7GDS3"/>
<dbReference type="Gene3D" id="3.90.580.10">
    <property type="entry name" value="Zinc finger, CHC2-type domain"/>
    <property type="match status" value="1"/>
</dbReference>
<evidence type="ECO:0000313" key="9">
    <source>
        <dbReference type="EMBL" id="SEK36184.1"/>
    </source>
</evidence>
<keyword evidence="1" id="KW-0240">DNA-directed RNA polymerase</keyword>
<dbReference type="GO" id="GO:0006269">
    <property type="term" value="P:DNA replication, synthesis of primer"/>
    <property type="evidence" value="ECO:0007669"/>
    <property type="project" value="UniProtKB-KW"/>
</dbReference>
<evidence type="ECO:0000256" key="2">
    <source>
        <dbReference type="ARBA" id="ARBA00022515"/>
    </source>
</evidence>
<evidence type="ECO:0000256" key="3">
    <source>
        <dbReference type="ARBA" id="ARBA00022679"/>
    </source>
</evidence>
<evidence type="ECO:0000259" key="7">
    <source>
        <dbReference type="Pfam" id="PF13362"/>
    </source>
</evidence>
<evidence type="ECO:0000256" key="5">
    <source>
        <dbReference type="ARBA" id="ARBA00022705"/>
    </source>
</evidence>
<keyword evidence="4" id="KW-0548">Nucleotidyltransferase</keyword>
<dbReference type="InterPro" id="IPR034154">
    <property type="entry name" value="TOPRIM_DnaG/twinkle"/>
</dbReference>
<keyword evidence="3" id="KW-0808">Transferase</keyword>
<evidence type="ECO:0000256" key="4">
    <source>
        <dbReference type="ARBA" id="ARBA00022695"/>
    </source>
</evidence>
<gene>
    <name evidence="9" type="ORF">SAMN04515666_101325</name>
</gene>
<dbReference type="Proteomes" id="UP000199664">
    <property type="component" value="Unassembled WGS sequence"/>
</dbReference>
<dbReference type="RefSeq" id="WP_167561486.1">
    <property type="nucleotide sequence ID" value="NZ_FOAN01000001.1"/>
</dbReference>
<dbReference type="GO" id="GO:0016779">
    <property type="term" value="F:nucleotidyltransferase activity"/>
    <property type="evidence" value="ECO:0007669"/>
    <property type="project" value="UniProtKB-KW"/>
</dbReference>
<evidence type="ECO:0000259" key="8">
    <source>
        <dbReference type="Pfam" id="PF23639"/>
    </source>
</evidence>
<dbReference type="InterPro" id="IPR036977">
    <property type="entry name" value="DNA_primase_Znf_CHC2"/>
</dbReference>
<dbReference type="CDD" id="cd01029">
    <property type="entry name" value="TOPRIM_primases"/>
    <property type="match status" value="1"/>
</dbReference>
<keyword evidence="2" id="KW-0639">Primosome</keyword>
<dbReference type="GO" id="GO:0008270">
    <property type="term" value="F:zinc ion binding"/>
    <property type="evidence" value="ECO:0007669"/>
    <property type="project" value="InterPro"/>
</dbReference>
<dbReference type="InterPro" id="IPR006171">
    <property type="entry name" value="TOPRIM_dom"/>
</dbReference>
<protein>
    <submittedName>
        <fullName evidence="9">Toprim domain-containing protein</fullName>
    </submittedName>
</protein>
<dbReference type="Pfam" id="PF13362">
    <property type="entry name" value="Toprim_3"/>
    <property type="match status" value="1"/>
</dbReference>
<evidence type="ECO:0000256" key="1">
    <source>
        <dbReference type="ARBA" id="ARBA00022478"/>
    </source>
</evidence>
<feature type="domain" description="Toprim" evidence="7">
    <location>
        <begin position="279"/>
        <end position="376"/>
    </location>
</feature>
<reference evidence="10" key="1">
    <citation type="submission" date="2016-10" db="EMBL/GenBank/DDBJ databases">
        <authorList>
            <person name="Varghese N."/>
            <person name="Submissions S."/>
        </authorList>
    </citation>
    <scope>NUCLEOTIDE SEQUENCE [LARGE SCALE GENOMIC DNA]</scope>
    <source>
        <strain evidence="10">LMG 26383,CCUG 61248,R- 45681</strain>
    </source>
</reference>
<keyword evidence="6" id="KW-0804">Transcription</keyword>
<evidence type="ECO:0000256" key="6">
    <source>
        <dbReference type="ARBA" id="ARBA00023163"/>
    </source>
</evidence>
<evidence type="ECO:0000313" key="10">
    <source>
        <dbReference type="Proteomes" id="UP000199664"/>
    </source>
</evidence>
<keyword evidence="10" id="KW-1185">Reference proteome</keyword>
<accession>A0A1H7GDS3</accession>
<dbReference type="STRING" id="1036779.SAMN04515666_101325"/>
<keyword evidence="5" id="KW-0235">DNA replication</keyword>
<dbReference type="GO" id="GO:1990077">
    <property type="term" value="C:primosome complex"/>
    <property type="evidence" value="ECO:0007669"/>
    <property type="project" value="UniProtKB-KW"/>
</dbReference>
<organism evidence="9 10">
    <name type="scientific">Bosea lupini</name>
    <dbReference type="NCBI Taxonomy" id="1036779"/>
    <lineage>
        <taxon>Bacteria</taxon>
        <taxon>Pseudomonadati</taxon>
        <taxon>Pseudomonadota</taxon>
        <taxon>Alphaproteobacteria</taxon>
        <taxon>Hyphomicrobiales</taxon>
        <taxon>Boseaceae</taxon>
        <taxon>Bosea</taxon>
    </lineage>
</organism>